<evidence type="ECO:0000256" key="1">
    <source>
        <dbReference type="SAM" id="Phobius"/>
    </source>
</evidence>
<name>A0A1H9QMJ3_9CORY</name>
<feature type="transmembrane region" description="Helical" evidence="1">
    <location>
        <begin position="189"/>
        <end position="207"/>
    </location>
</feature>
<proteinExistence type="predicted"/>
<keyword evidence="1" id="KW-1133">Transmembrane helix</keyword>
<accession>A0A1H9QMJ3</accession>
<feature type="transmembrane region" description="Helical" evidence="1">
    <location>
        <begin position="73"/>
        <end position="94"/>
    </location>
</feature>
<dbReference type="AlphaFoldDB" id="A0A1H9QMJ3"/>
<feature type="transmembrane region" description="Helical" evidence="1">
    <location>
        <begin position="139"/>
        <end position="157"/>
    </location>
</feature>
<feature type="transmembrane region" description="Helical" evidence="1">
    <location>
        <begin position="101"/>
        <end position="119"/>
    </location>
</feature>
<feature type="transmembrane region" description="Helical" evidence="1">
    <location>
        <begin position="262"/>
        <end position="280"/>
    </location>
</feature>
<feature type="transmembrane region" description="Helical" evidence="1">
    <location>
        <begin position="286"/>
        <end position="310"/>
    </location>
</feature>
<evidence type="ECO:0000313" key="3">
    <source>
        <dbReference type="Proteomes" id="UP000198929"/>
    </source>
</evidence>
<keyword evidence="1" id="KW-0472">Membrane</keyword>
<dbReference type="EMBL" id="FOGQ01000002">
    <property type="protein sequence ID" value="SER61425.1"/>
    <property type="molecule type" value="Genomic_DNA"/>
</dbReference>
<protein>
    <submittedName>
        <fullName evidence="2">Uncharacterized protein</fullName>
    </submittedName>
</protein>
<organism evidence="2 3">
    <name type="scientific">Corynebacterium cystitidis DSM 20524</name>
    <dbReference type="NCBI Taxonomy" id="1121357"/>
    <lineage>
        <taxon>Bacteria</taxon>
        <taxon>Bacillati</taxon>
        <taxon>Actinomycetota</taxon>
        <taxon>Actinomycetes</taxon>
        <taxon>Mycobacteriales</taxon>
        <taxon>Corynebacteriaceae</taxon>
        <taxon>Corynebacterium</taxon>
    </lineage>
</organism>
<sequence>MSMKSEQLSDSPPPAPRVTEPTDWWSKRFGLVAQILTWIALSLAASFLSGFPMVDFFRLEILEEPLQPISHQWWKFVAFVATFMIAGLLAHTCVPGQHRPTVGKTVGFFGIITLILITRNALRLSQTQNPSVFWGFSDLAFWFSSVMLIFIWILAFTPKQAKGSTLEHVLWHNARVKNSTRGIPSKTRWFPYVSAVLLSFILAYGPIFEIGLESSVEPKPLFWWNVSVVVFLALAAATWGFIIQRNRTRKRVIAGSDKELKLTIKLFFLSSLLTSVGWLLPEKTSLVHLSLSLVWFLVTTGTIATVPLAIDRQYQILARYKPQKDGKIYYSIDGEPFLILTPLRGTLETIPCQTKHRIKERIYLKILDHELTNSHISFLLETNSSGLIHIKWIVLSTNQHRYLVYGPTETRHLLRFKIAYLFSYFVWLKPSTEAPICVKSAPVGPGAQPIIITPHDVKVDPPGLDASTQSDPQV</sequence>
<dbReference type="RefSeq" id="WP_169872622.1">
    <property type="nucleotide sequence ID" value="NZ_FOGQ01000002.1"/>
</dbReference>
<reference evidence="3" key="1">
    <citation type="submission" date="2016-10" db="EMBL/GenBank/DDBJ databases">
        <authorList>
            <person name="Varghese N."/>
            <person name="Submissions S."/>
        </authorList>
    </citation>
    <scope>NUCLEOTIDE SEQUENCE [LARGE SCALE GENOMIC DNA]</scope>
    <source>
        <strain evidence="3">DSM 20524</strain>
    </source>
</reference>
<keyword evidence="3" id="KW-1185">Reference proteome</keyword>
<feature type="transmembrane region" description="Helical" evidence="1">
    <location>
        <begin position="35"/>
        <end position="53"/>
    </location>
</feature>
<keyword evidence="1" id="KW-0812">Transmembrane</keyword>
<feature type="transmembrane region" description="Helical" evidence="1">
    <location>
        <begin position="222"/>
        <end position="242"/>
    </location>
</feature>
<dbReference type="Proteomes" id="UP000198929">
    <property type="component" value="Unassembled WGS sequence"/>
</dbReference>
<evidence type="ECO:0000313" key="2">
    <source>
        <dbReference type="EMBL" id="SER61425.1"/>
    </source>
</evidence>
<gene>
    <name evidence="2" type="ORF">SAMN05661109_00599</name>
</gene>
<dbReference type="STRING" id="1121357.SAMN05661109_00599"/>